<dbReference type="InterPro" id="IPR051598">
    <property type="entry name" value="TSUP/Inactive_protease-like"/>
</dbReference>
<feature type="transmembrane region" description="Helical" evidence="5">
    <location>
        <begin position="92"/>
        <end position="111"/>
    </location>
</feature>
<reference evidence="7" key="1">
    <citation type="journal article" date="2010" name="Genome Biol.">
        <title>Genome sequence of the necrotrophic plant pathogen Pythium ultimum reveals original pathogenicity mechanisms and effector repertoire.</title>
        <authorList>
            <person name="Levesque C.A."/>
            <person name="Brouwer H."/>
            <person name="Cano L."/>
            <person name="Hamilton J.P."/>
            <person name="Holt C."/>
            <person name="Huitema E."/>
            <person name="Raffaele S."/>
            <person name="Robideau G.P."/>
            <person name="Thines M."/>
            <person name="Win J."/>
            <person name="Zerillo M.M."/>
            <person name="Beakes G.W."/>
            <person name="Boore J.L."/>
            <person name="Busam D."/>
            <person name="Dumas B."/>
            <person name="Ferriera S."/>
            <person name="Fuerstenberg S.I."/>
            <person name="Gachon C.M."/>
            <person name="Gaulin E."/>
            <person name="Govers F."/>
            <person name="Grenville-Briggs L."/>
            <person name="Horner N."/>
            <person name="Hostetler J."/>
            <person name="Jiang R.H."/>
            <person name="Johnson J."/>
            <person name="Krajaejun T."/>
            <person name="Lin H."/>
            <person name="Meijer H.J."/>
            <person name="Moore B."/>
            <person name="Morris P."/>
            <person name="Phuntmart V."/>
            <person name="Puiu D."/>
            <person name="Shetty J."/>
            <person name="Stajich J.E."/>
            <person name="Tripathy S."/>
            <person name="Wawra S."/>
            <person name="van West P."/>
            <person name="Whitty B.R."/>
            <person name="Coutinho P.M."/>
            <person name="Henrissat B."/>
            <person name="Martin F."/>
            <person name="Thomas P.D."/>
            <person name="Tyler B.M."/>
            <person name="De Vries R.P."/>
            <person name="Kamoun S."/>
            <person name="Yandell M."/>
            <person name="Tisserat N."/>
            <person name="Buell C.R."/>
        </authorList>
    </citation>
    <scope>NUCLEOTIDE SEQUENCE</scope>
    <source>
        <strain evidence="7">DAOM:BR144</strain>
    </source>
</reference>
<dbReference type="AlphaFoldDB" id="K3XA65"/>
<dbReference type="eggNOG" id="ENOG502QUWR">
    <property type="taxonomic scope" value="Eukaryota"/>
</dbReference>
<dbReference type="InParanoid" id="K3XA65"/>
<dbReference type="OMA" id="HRICGTA"/>
<protein>
    <recommendedName>
        <fullName evidence="8">Membrane transporter protein</fullName>
    </recommendedName>
</protein>
<comment type="subcellular location">
    <subcellularLocation>
        <location evidence="1">Membrane</location>
        <topology evidence="1">Multi-pass membrane protein</topology>
    </subcellularLocation>
</comment>
<proteinExistence type="predicted"/>
<keyword evidence="2 5" id="KW-0812">Transmembrane</keyword>
<keyword evidence="7" id="KW-1185">Reference proteome</keyword>
<feature type="transmembrane region" description="Helical" evidence="5">
    <location>
        <begin position="219"/>
        <end position="244"/>
    </location>
</feature>
<dbReference type="Pfam" id="PF01925">
    <property type="entry name" value="TauE"/>
    <property type="match status" value="2"/>
</dbReference>
<evidence type="ECO:0008006" key="8">
    <source>
        <dbReference type="Google" id="ProtNLM"/>
    </source>
</evidence>
<accession>K3XA65</accession>
<evidence type="ECO:0000256" key="4">
    <source>
        <dbReference type="ARBA" id="ARBA00023136"/>
    </source>
</evidence>
<dbReference type="InterPro" id="IPR002781">
    <property type="entry name" value="TM_pro_TauE-like"/>
</dbReference>
<feature type="transmembrane region" description="Helical" evidence="5">
    <location>
        <begin position="256"/>
        <end position="274"/>
    </location>
</feature>
<evidence type="ECO:0000256" key="5">
    <source>
        <dbReference type="SAM" id="Phobius"/>
    </source>
</evidence>
<reference evidence="6" key="3">
    <citation type="submission" date="2015-02" db="UniProtKB">
        <authorList>
            <consortium name="EnsemblProtists"/>
        </authorList>
    </citation>
    <scope>IDENTIFICATION</scope>
    <source>
        <strain evidence="6">DAOM BR144</strain>
    </source>
</reference>
<evidence type="ECO:0000256" key="3">
    <source>
        <dbReference type="ARBA" id="ARBA00022989"/>
    </source>
</evidence>
<dbReference type="EnsemblProtists" id="PYU1_T014114">
    <property type="protein sequence ID" value="PYU1_T014114"/>
    <property type="gene ID" value="PYU1_G014084"/>
</dbReference>
<dbReference type="PANTHER" id="PTHR43701">
    <property type="entry name" value="MEMBRANE TRANSPORTER PROTEIN MJ0441-RELATED"/>
    <property type="match status" value="1"/>
</dbReference>
<reference evidence="7" key="2">
    <citation type="submission" date="2010-04" db="EMBL/GenBank/DDBJ databases">
        <authorList>
            <person name="Buell R."/>
            <person name="Hamilton J."/>
            <person name="Hostetler J."/>
        </authorList>
    </citation>
    <scope>NUCLEOTIDE SEQUENCE [LARGE SCALE GENOMIC DNA]</scope>
    <source>
        <strain evidence="7">DAOM:BR144</strain>
    </source>
</reference>
<dbReference type="VEuPathDB" id="FungiDB:PYU1_G014084"/>
<dbReference type="PANTHER" id="PTHR43701:SF2">
    <property type="entry name" value="MEMBRANE TRANSPORTER PROTEIN YJNA-RELATED"/>
    <property type="match status" value="1"/>
</dbReference>
<name>K3XA65_GLOUD</name>
<organism evidence="6 7">
    <name type="scientific">Globisporangium ultimum (strain ATCC 200006 / CBS 805.95 / DAOM BR144)</name>
    <name type="common">Pythium ultimum</name>
    <dbReference type="NCBI Taxonomy" id="431595"/>
    <lineage>
        <taxon>Eukaryota</taxon>
        <taxon>Sar</taxon>
        <taxon>Stramenopiles</taxon>
        <taxon>Oomycota</taxon>
        <taxon>Peronosporomycetes</taxon>
        <taxon>Pythiales</taxon>
        <taxon>Pythiaceae</taxon>
        <taxon>Globisporangium</taxon>
    </lineage>
</organism>
<evidence type="ECO:0000313" key="6">
    <source>
        <dbReference type="EnsemblProtists" id="PYU1_T014114"/>
    </source>
</evidence>
<dbReference type="Proteomes" id="UP000019132">
    <property type="component" value="Unassembled WGS sequence"/>
</dbReference>
<dbReference type="HOGENOM" id="CLU_045498_5_1_1"/>
<dbReference type="EMBL" id="GL376563">
    <property type="status" value="NOT_ANNOTATED_CDS"/>
    <property type="molecule type" value="Genomic_DNA"/>
</dbReference>
<sequence length="333" mass="34485">MLRAPLRSSSAAARAVAARPLRPAVAASSSLNAGKRIFCSTTKENVSKSAKIPLSVGIASGGVAGMISALTGVGGGIILIPTLAKFTTLPQQAINGTSIGAVTLSASIGAWNHFESGACNYPLAFMTTIPAIICTRYGVATAQRLSSKRLSFVVGSAMLACSPLIFLKNSPHFPKLNTGDQDPLDLQFYGQPLKEGQTVPYIERVERDIPGFAIANAKYLVAGAFAGFISGLCGLGGGILMTAYLTAASDMPQEHIIGTSLLSIVPTAASSTYFNIKAKSIHIPTAIRVGGALAVGVYVTSKYVTHSVPEDVLRGILGTTLSAAAIVMMRRSL</sequence>
<feature type="transmembrane region" description="Helical" evidence="5">
    <location>
        <begin position="118"/>
        <end position="138"/>
    </location>
</feature>
<evidence type="ECO:0000256" key="1">
    <source>
        <dbReference type="ARBA" id="ARBA00004141"/>
    </source>
</evidence>
<keyword evidence="4 5" id="KW-0472">Membrane</keyword>
<evidence type="ECO:0000313" key="7">
    <source>
        <dbReference type="Proteomes" id="UP000019132"/>
    </source>
</evidence>
<evidence type="ECO:0000256" key="2">
    <source>
        <dbReference type="ARBA" id="ARBA00022692"/>
    </source>
</evidence>
<dbReference type="GO" id="GO:0016020">
    <property type="term" value="C:membrane"/>
    <property type="evidence" value="ECO:0007669"/>
    <property type="project" value="UniProtKB-SubCell"/>
</dbReference>
<feature type="transmembrane region" description="Helical" evidence="5">
    <location>
        <begin position="52"/>
        <end position="80"/>
    </location>
</feature>
<keyword evidence="3 5" id="KW-1133">Transmembrane helix</keyword>